<dbReference type="InterPro" id="IPR002035">
    <property type="entry name" value="VWF_A"/>
</dbReference>
<evidence type="ECO:0000256" key="2">
    <source>
        <dbReference type="ARBA" id="ARBA00022692"/>
    </source>
</evidence>
<comment type="caution">
    <text evidence="7">The sequence shown here is derived from an EMBL/GenBank/DDBJ whole genome shotgun (WGS) entry which is preliminary data.</text>
</comment>
<keyword evidence="2 5" id="KW-0812">Transmembrane</keyword>
<dbReference type="InterPro" id="IPR050768">
    <property type="entry name" value="UPF0353/GerABKA_families"/>
</dbReference>
<evidence type="ECO:0000313" key="7">
    <source>
        <dbReference type="EMBL" id="REF97743.1"/>
    </source>
</evidence>
<protein>
    <submittedName>
        <fullName evidence="7">Ca-activated chloride channel family protein</fullName>
    </submittedName>
</protein>
<sequence length="326" mass="34592">MNGTPNVAFLNPGRLWLLIGVALVAIAYVLMQRRRSRYAVRFTNLRLLDKVAPNRPAWRRHVPAALFLAMLALLVVGFARPTDEVRVPKERATVIIAVDVSASMLATDVRPDRLRAAKEAARDFADQLPDHFNVGLVAFAGNATVVVPPGTDRDVLKAGVDRLSETTAGLGGTAIGEAITTSLAAIRSVDPRADKDPPPARIVLLSDGANTSGRDPDEAAGEANTMNVPVDTISFGTTAGEIARRGGVAMSVPVDGETLRGVAEKTNGGYHEADSKEELQAVYADIGSSVGYVKERADVSARFIGLALLIAVAAALASMFWFSRIP</sequence>
<gene>
    <name evidence="7" type="ORF">DFJ67_3748</name>
</gene>
<name>A0A3D9ZP74_9ACTN</name>
<dbReference type="InterPro" id="IPR024163">
    <property type="entry name" value="Aerotolerance_reg_N"/>
</dbReference>
<feature type="transmembrane region" description="Helical" evidence="5">
    <location>
        <begin position="303"/>
        <end position="322"/>
    </location>
</feature>
<dbReference type="EMBL" id="QUMQ01000001">
    <property type="protein sequence ID" value="REF97743.1"/>
    <property type="molecule type" value="Genomic_DNA"/>
</dbReference>
<reference evidence="7 8" key="1">
    <citation type="submission" date="2018-08" db="EMBL/GenBank/DDBJ databases">
        <title>Sequencing the genomes of 1000 actinobacteria strains.</title>
        <authorList>
            <person name="Klenk H.-P."/>
        </authorList>
    </citation>
    <scope>NUCLEOTIDE SEQUENCE [LARGE SCALE GENOMIC DNA]</scope>
    <source>
        <strain evidence="7 8">DSM 44099</strain>
    </source>
</reference>
<keyword evidence="8" id="KW-1185">Reference proteome</keyword>
<feature type="transmembrane region" description="Helical" evidence="5">
    <location>
        <begin position="15"/>
        <end position="31"/>
    </location>
</feature>
<evidence type="ECO:0000256" key="3">
    <source>
        <dbReference type="ARBA" id="ARBA00022989"/>
    </source>
</evidence>
<accession>A0A3D9ZP74</accession>
<evidence type="ECO:0000256" key="1">
    <source>
        <dbReference type="ARBA" id="ARBA00022475"/>
    </source>
</evidence>
<dbReference type="SMART" id="SM00327">
    <property type="entry name" value="VWA"/>
    <property type="match status" value="1"/>
</dbReference>
<proteinExistence type="predicted"/>
<dbReference type="AlphaFoldDB" id="A0A3D9ZP74"/>
<dbReference type="Gene3D" id="3.40.50.410">
    <property type="entry name" value="von Willebrand factor, type A domain"/>
    <property type="match status" value="1"/>
</dbReference>
<keyword evidence="3 5" id="KW-1133">Transmembrane helix</keyword>
<dbReference type="Pfam" id="PF13519">
    <property type="entry name" value="VWA_2"/>
    <property type="match status" value="1"/>
</dbReference>
<evidence type="ECO:0000313" key="8">
    <source>
        <dbReference type="Proteomes" id="UP000256913"/>
    </source>
</evidence>
<evidence type="ECO:0000259" key="6">
    <source>
        <dbReference type="PROSITE" id="PS50234"/>
    </source>
</evidence>
<dbReference type="SUPFAM" id="SSF53300">
    <property type="entry name" value="vWA-like"/>
    <property type="match status" value="1"/>
</dbReference>
<dbReference type="Pfam" id="PF07584">
    <property type="entry name" value="BatA"/>
    <property type="match status" value="1"/>
</dbReference>
<dbReference type="PANTHER" id="PTHR22550">
    <property type="entry name" value="SPORE GERMINATION PROTEIN"/>
    <property type="match status" value="1"/>
</dbReference>
<evidence type="ECO:0000256" key="4">
    <source>
        <dbReference type="ARBA" id="ARBA00023136"/>
    </source>
</evidence>
<dbReference type="PANTHER" id="PTHR22550:SF5">
    <property type="entry name" value="LEUCINE ZIPPER PROTEIN 4"/>
    <property type="match status" value="1"/>
</dbReference>
<keyword evidence="1" id="KW-1003">Cell membrane</keyword>
<feature type="domain" description="VWFA" evidence="6">
    <location>
        <begin position="93"/>
        <end position="286"/>
    </location>
</feature>
<evidence type="ECO:0000256" key="5">
    <source>
        <dbReference type="SAM" id="Phobius"/>
    </source>
</evidence>
<dbReference type="PROSITE" id="PS50234">
    <property type="entry name" value="VWFA"/>
    <property type="match status" value="1"/>
</dbReference>
<dbReference type="InterPro" id="IPR036465">
    <property type="entry name" value="vWFA_dom_sf"/>
</dbReference>
<organism evidence="7 8">
    <name type="scientific">Asanoa ferruginea</name>
    <dbReference type="NCBI Taxonomy" id="53367"/>
    <lineage>
        <taxon>Bacteria</taxon>
        <taxon>Bacillati</taxon>
        <taxon>Actinomycetota</taxon>
        <taxon>Actinomycetes</taxon>
        <taxon>Micromonosporales</taxon>
        <taxon>Micromonosporaceae</taxon>
        <taxon>Asanoa</taxon>
    </lineage>
</organism>
<keyword evidence="4 5" id="KW-0472">Membrane</keyword>
<dbReference type="Proteomes" id="UP000256913">
    <property type="component" value="Unassembled WGS sequence"/>
</dbReference>
<dbReference type="RefSeq" id="WP_239097402.1">
    <property type="nucleotide sequence ID" value="NZ_BONB01000041.1"/>
</dbReference>